<keyword evidence="6" id="KW-0456">Lyase</keyword>
<dbReference type="OrthoDB" id="371925at2157"/>
<evidence type="ECO:0000256" key="1">
    <source>
        <dbReference type="ARBA" id="ARBA00008876"/>
    </source>
</evidence>
<protein>
    <submittedName>
        <fullName evidence="8">Fumarate hydratase</fullName>
    </submittedName>
</protein>
<dbReference type="Proteomes" id="UP000290932">
    <property type="component" value="Unassembled WGS sequence"/>
</dbReference>
<dbReference type="PANTHER" id="PTHR30389">
    <property type="entry name" value="FUMARATE HYDRATASE-RELATED"/>
    <property type="match status" value="1"/>
</dbReference>
<gene>
    <name evidence="8" type="ORF">ABH15_07345</name>
</gene>
<evidence type="ECO:0000259" key="7">
    <source>
        <dbReference type="Pfam" id="PF05681"/>
    </source>
</evidence>
<comment type="caution">
    <text evidence="8">The sequence shown here is derived from an EMBL/GenBank/DDBJ whole genome shotgun (WGS) entry which is preliminary data.</text>
</comment>
<dbReference type="InterPro" id="IPR004646">
    <property type="entry name" value="Fe-S_hydro-lyase_TtdA-typ_cat"/>
</dbReference>
<dbReference type="NCBIfam" id="NF004885">
    <property type="entry name" value="PRK06246.1"/>
    <property type="match status" value="1"/>
</dbReference>
<dbReference type="AlphaFoldDB" id="A0A498H0X0"/>
<feature type="domain" description="Fe-S hydro-lyase tartrate dehydratase alpha-type catalytic" evidence="7">
    <location>
        <begin position="16"/>
        <end position="274"/>
    </location>
</feature>
<reference evidence="8 9" key="1">
    <citation type="journal article" date="2015" name="Int. J. Syst. Evol. Microbiol.">
        <title>Methanoculleus taiwanensis sp. nov., a methanogen isolated from deep marine sediment at the deformation front area near Taiwan.</title>
        <authorList>
            <person name="Weng C.Y."/>
            <person name="Chen S.C."/>
            <person name="Lai M.C."/>
            <person name="Wu S.Y."/>
            <person name="Lin S."/>
            <person name="Yang T.F."/>
            <person name="Chen P.C."/>
        </authorList>
    </citation>
    <scope>NUCLEOTIDE SEQUENCE [LARGE SCALE GENOMIC DNA]</scope>
    <source>
        <strain evidence="8 9">CYW4</strain>
    </source>
</reference>
<evidence type="ECO:0000313" key="8">
    <source>
        <dbReference type="EMBL" id="RXE56007.1"/>
    </source>
</evidence>
<evidence type="ECO:0000313" key="9">
    <source>
        <dbReference type="Proteomes" id="UP000290932"/>
    </source>
</evidence>
<sequence>MNNPADSSLLDALTRATCRALRQAEIELPPDVLETLERAAAAEENAVAARELSTILENIAIARERNVPICQDTGVPVIYLTLPPDVPLTPALYEAVREGVRRATSVVPLRPNVVDPLTRSNTGDNTGAGMPAIHISPGDRFEVTVLPKGAGSENASRIGMLLPSQAADIPRFVVESVLIAGGKPCPPIVVGVGIGGTFDMAAALAKEALLEPINVMDDYETGICETINRLGIGPMGLGGATTALAVKVKRADCHTASLPVAVNIQCWACRRATVPVEVDR</sequence>
<evidence type="ECO:0000256" key="3">
    <source>
        <dbReference type="ARBA" id="ARBA00022723"/>
    </source>
</evidence>
<keyword evidence="9" id="KW-1185">Reference proteome</keyword>
<dbReference type="InterPro" id="IPR051208">
    <property type="entry name" value="Class-I_Fumarase/Tartrate_DH"/>
</dbReference>
<name>A0A498H0X0_9EURY</name>
<dbReference type="EMBL" id="LHQS01000002">
    <property type="protein sequence ID" value="RXE56007.1"/>
    <property type="molecule type" value="Genomic_DNA"/>
</dbReference>
<evidence type="ECO:0000256" key="4">
    <source>
        <dbReference type="ARBA" id="ARBA00023004"/>
    </source>
</evidence>
<dbReference type="GO" id="GO:0046872">
    <property type="term" value="F:metal ion binding"/>
    <property type="evidence" value="ECO:0007669"/>
    <property type="project" value="UniProtKB-KW"/>
</dbReference>
<organism evidence="8 9">
    <name type="scientific">Methanoculleus taiwanensis</name>
    <dbReference type="NCBI Taxonomy" id="1550565"/>
    <lineage>
        <taxon>Archaea</taxon>
        <taxon>Methanobacteriati</taxon>
        <taxon>Methanobacteriota</taxon>
        <taxon>Stenosarchaea group</taxon>
        <taxon>Methanomicrobia</taxon>
        <taxon>Methanomicrobiales</taxon>
        <taxon>Methanomicrobiaceae</taxon>
        <taxon>Methanoculleus</taxon>
    </lineage>
</organism>
<keyword evidence="5" id="KW-0411">Iron-sulfur</keyword>
<keyword evidence="3" id="KW-0479">Metal-binding</keyword>
<evidence type="ECO:0000256" key="2">
    <source>
        <dbReference type="ARBA" id="ARBA00022485"/>
    </source>
</evidence>
<dbReference type="GO" id="GO:0016829">
    <property type="term" value="F:lyase activity"/>
    <property type="evidence" value="ECO:0007669"/>
    <property type="project" value="UniProtKB-KW"/>
</dbReference>
<dbReference type="Pfam" id="PF05681">
    <property type="entry name" value="Fumerase"/>
    <property type="match status" value="1"/>
</dbReference>
<dbReference type="PANTHER" id="PTHR30389:SF17">
    <property type="entry name" value="L(+)-TARTRATE DEHYDRATASE SUBUNIT ALPHA-RELATED"/>
    <property type="match status" value="1"/>
</dbReference>
<keyword evidence="4" id="KW-0408">Iron</keyword>
<comment type="similarity">
    <text evidence="1">Belongs to the class-I fumarase family.</text>
</comment>
<accession>A0A498H0X0</accession>
<evidence type="ECO:0000256" key="6">
    <source>
        <dbReference type="ARBA" id="ARBA00023239"/>
    </source>
</evidence>
<evidence type="ECO:0000256" key="5">
    <source>
        <dbReference type="ARBA" id="ARBA00023014"/>
    </source>
</evidence>
<dbReference type="RefSeq" id="WP_128693725.1">
    <property type="nucleotide sequence ID" value="NZ_LHQS01000002.1"/>
</dbReference>
<dbReference type="GO" id="GO:0051539">
    <property type="term" value="F:4 iron, 4 sulfur cluster binding"/>
    <property type="evidence" value="ECO:0007669"/>
    <property type="project" value="UniProtKB-KW"/>
</dbReference>
<proteinExistence type="inferred from homology"/>
<keyword evidence="2" id="KW-0004">4Fe-4S</keyword>
<dbReference type="NCBIfam" id="TIGR00722">
    <property type="entry name" value="ttdA_fumA_fumB"/>
    <property type="match status" value="1"/>
</dbReference>